<name>A0AAW8N8F5_PSEOX</name>
<evidence type="ECO:0000256" key="2">
    <source>
        <dbReference type="SAM" id="MobiDB-lite"/>
    </source>
</evidence>
<proteinExistence type="inferred from homology"/>
<feature type="region of interest" description="Disordered" evidence="2">
    <location>
        <begin position="1"/>
        <end position="65"/>
    </location>
</feature>
<feature type="compositionally biased region" description="Basic and acidic residues" evidence="2">
    <location>
        <begin position="27"/>
        <end position="65"/>
    </location>
</feature>
<dbReference type="RefSeq" id="WP_188727036.1">
    <property type="nucleotide sequence ID" value="NZ_JAVDTN010000001.1"/>
</dbReference>
<dbReference type="InterPro" id="IPR008462">
    <property type="entry name" value="CsbD"/>
</dbReference>
<evidence type="ECO:0000259" key="3">
    <source>
        <dbReference type="Pfam" id="PF05532"/>
    </source>
</evidence>
<organism evidence="4 5">
    <name type="scientific">Pseudarthrobacter oxydans</name>
    <name type="common">Arthrobacter oxydans</name>
    <dbReference type="NCBI Taxonomy" id="1671"/>
    <lineage>
        <taxon>Bacteria</taxon>
        <taxon>Bacillati</taxon>
        <taxon>Actinomycetota</taxon>
        <taxon>Actinomycetes</taxon>
        <taxon>Micrococcales</taxon>
        <taxon>Micrococcaceae</taxon>
        <taxon>Pseudarthrobacter</taxon>
    </lineage>
</organism>
<dbReference type="Proteomes" id="UP001262032">
    <property type="component" value="Unassembled WGS sequence"/>
</dbReference>
<sequence length="65" mass="6997">MGIDDKANNAVTNHVGAAKEATGKLTGNERLEREGQQDQAEAKLRDAGEKVKDAARKLKDGFSKD</sequence>
<evidence type="ECO:0000313" key="5">
    <source>
        <dbReference type="Proteomes" id="UP001262032"/>
    </source>
</evidence>
<evidence type="ECO:0000313" key="4">
    <source>
        <dbReference type="EMBL" id="MDR7162644.1"/>
    </source>
</evidence>
<dbReference type="Gene3D" id="1.10.1470.10">
    <property type="entry name" value="YjbJ"/>
    <property type="match status" value="1"/>
</dbReference>
<dbReference type="Pfam" id="PF05532">
    <property type="entry name" value="CsbD"/>
    <property type="match status" value="1"/>
</dbReference>
<evidence type="ECO:0000256" key="1">
    <source>
        <dbReference type="ARBA" id="ARBA00009129"/>
    </source>
</evidence>
<dbReference type="GeneID" id="97420738"/>
<protein>
    <submittedName>
        <fullName evidence="4">Uncharacterized protein YjbJ (UPF0337 family)</fullName>
    </submittedName>
</protein>
<dbReference type="EMBL" id="JAVDWN010000001">
    <property type="protein sequence ID" value="MDR7162644.1"/>
    <property type="molecule type" value="Genomic_DNA"/>
</dbReference>
<comment type="caution">
    <text evidence="4">The sequence shown here is derived from an EMBL/GenBank/DDBJ whole genome shotgun (WGS) entry which is preliminary data.</text>
</comment>
<comment type="similarity">
    <text evidence="1">Belongs to the UPF0337 (CsbD) family.</text>
</comment>
<accession>A0AAW8N8F5</accession>
<reference evidence="4" key="1">
    <citation type="submission" date="2023-07" db="EMBL/GenBank/DDBJ databases">
        <title>Sorghum-associated microbial communities from plants grown in Nebraska, USA.</title>
        <authorList>
            <person name="Schachtman D."/>
        </authorList>
    </citation>
    <scope>NUCLEOTIDE SEQUENCE</scope>
    <source>
        <strain evidence="4">BE261</strain>
    </source>
</reference>
<dbReference type="InterPro" id="IPR036629">
    <property type="entry name" value="YjbJ_sf"/>
</dbReference>
<feature type="domain" description="CsbD-like" evidence="3">
    <location>
        <begin position="5"/>
        <end position="57"/>
    </location>
</feature>
<gene>
    <name evidence="4" type="ORF">J2X12_000645</name>
</gene>
<dbReference type="SUPFAM" id="SSF69047">
    <property type="entry name" value="Hypothetical protein YjbJ"/>
    <property type="match status" value="1"/>
</dbReference>
<dbReference type="AlphaFoldDB" id="A0AAW8N8F5"/>